<evidence type="ECO:0000313" key="4">
    <source>
        <dbReference type="EMBL" id="CAL6016059.1"/>
    </source>
</evidence>
<accession>A0AA86PJU7</accession>
<protein>
    <submittedName>
        <fullName evidence="4">Hypothetical_protein</fullName>
    </submittedName>
</protein>
<evidence type="ECO:0000256" key="1">
    <source>
        <dbReference type="SAM" id="Coils"/>
    </source>
</evidence>
<feature type="compositionally biased region" description="Polar residues" evidence="2">
    <location>
        <begin position="588"/>
        <end position="607"/>
    </location>
</feature>
<feature type="region of interest" description="Disordered" evidence="2">
    <location>
        <begin position="532"/>
        <end position="608"/>
    </location>
</feature>
<dbReference type="Proteomes" id="UP001642409">
    <property type="component" value="Unassembled WGS sequence"/>
</dbReference>
<evidence type="ECO:0000313" key="3">
    <source>
        <dbReference type="EMBL" id="CAI9941145.1"/>
    </source>
</evidence>
<dbReference type="AlphaFoldDB" id="A0AA86PJU7"/>
<comment type="caution">
    <text evidence="3">The sequence shown here is derived from an EMBL/GenBank/DDBJ whole genome shotgun (WGS) entry which is preliminary data.</text>
</comment>
<gene>
    <name evidence="4" type="ORF">HINF_LOCUS25326</name>
    <name evidence="3" type="ORF">HINF_LOCUS28790</name>
</gene>
<evidence type="ECO:0000313" key="5">
    <source>
        <dbReference type="Proteomes" id="UP001642409"/>
    </source>
</evidence>
<organism evidence="3">
    <name type="scientific">Hexamita inflata</name>
    <dbReference type="NCBI Taxonomy" id="28002"/>
    <lineage>
        <taxon>Eukaryota</taxon>
        <taxon>Metamonada</taxon>
        <taxon>Diplomonadida</taxon>
        <taxon>Hexamitidae</taxon>
        <taxon>Hexamitinae</taxon>
        <taxon>Hexamita</taxon>
    </lineage>
</organism>
<keyword evidence="1" id="KW-0175">Coiled coil</keyword>
<dbReference type="EMBL" id="CATOUU010000687">
    <property type="protein sequence ID" value="CAI9941145.1"/>
    <property type="molecule type" value="Genomic_DNA"/>
</dbReference>
<reference evidence="4 5" key="2">
    <citation type="submission" date="2024-07" db="EMBL/GenBank/DDBJ databases">
        <authorList>
            <person name="Akdeniz Z."/>
        </authorList>
    </citation>
    <scope>NUCLEOTIDE SEQUENCE [LARGE SCALE GENOMIC DNA]</scope>
</reference>
<dbReference type="EMBL" id="CAXDID020000075">
    <property type="protein sequence ID" value="CAL6016059.1"/>
    <property type="molecule type" value="Genomic_DNA"/>
</dbReference>
<feature type="region of interest" description="Disordered" evidence="2">
    <location>
        <begin position="638"/>
        <end position="661"/>
    </location>
</feature>
<evidence type="ECO:0000256" key="2">
    <source>
        <dbReference type="SAM" id="MobiDB-lite"/>
    </source>
</evidence>
<reference evidence="3" key="1">
    <citation type="submission" date="2023-06" db="EMBL/GenBank/DDBJ databases">
        <authorList>
            <person name="Kurt Z."/>
        </authorList>
    </citation>
    <scope>NUCLEOTIDE SEQUENCE</scope>
</reference>
<feature type="coiled-coil region" evidence="1">
    <location>
        <begin position="172"/>
        <end position="199"/>
    </location>
</feature>
<name>A0AA86PJU7_9EUKA</name>
<feature type="compositionally biased region" description="Polar residues" evidence="2">
    <location>
        <begin position="533"/>
        <end position="551"/>
    </location>
</feature>
<feature type="compositionally biased region" description="Basic and acidic residues" evidence="2">
    <location>
        <begin position="568"/>
        <end position="581"/>
    </location>
</feature>
<proteinExistence type="predicted"/>
<sequence>MKNMYNFEQRSKKVPQPQKSITYTAEPGFHCSSSVFTNPLDAKDDYNLYGRDFVSNAYTCQSKPISAEFQPICDPSFDFLMSQFKLMQQNPAQLQQQSLNTEPVQDFIRPTNLDVQPCTTTEYDSTNTYIPRCKREPVSLQPKFNYETQRDTFKSRSELKQEPKIPVHNSEVQVQDEEIPKLKQKIQELENQLSQTNHVIGIEAVKQCLEMNKVLTELIAKGNFQNPSENKSVYRMEQPDNISNLQLKTVSRPESRQSDFAEIFTVLPEKVQVIPTQPYKNELTNSDTVKELEIVQKEQTNVFEKQAEIEIPQLYNIEYQSTDTFQSPVHRQEKPWRASISESKSDQSKIPVLEEEVFPAQSIKTYDVAAYEEKYKEIEEPNLEKEIQNELTKISLEIKPKPRMSVTSSEQTKDLIPLKEKEAPARQSITNRELTTLPVAKQSETFTLSGDNESFDIPQLQPLQLAASISTTDLLKLKDPEYSPTKLKNLKEQVPEPPSITEQSVVEMPIIPDTQKVVSKQPVMEEVSVEQILRSSTQRNPKVSVKTSDSSEGLKVPKPKKIKKKTKIHEEVPEPRSKSISEVDEPFSSANNAVKETKSPITSQGQIFSPMKGSKVFDVQDKSQSGFDFESSGIRDSLFEQKKPKKNTKQMIQWAVDDDDL</sequence>
<feature type="compositionally biased region" description="Basic residues" evidence="2">
    <location>
        <begin position="557"/>
        <end position="567"/>
    </location>
</feature>
<keyword evidence="5" id="KW-1185">Reference proteome</keyword>